<evidence type="ECO:0000256" key="2">
    <source>
        <dbReference type="SAM" id="Phobius"/>
    </source>
</evidence>
<reference evidence="3 4" key="1">
    <citation type="journal article" date="2021" name="Int. J. Syst. Evol. Microbiol.">
        <title>Steroidobacter gossypii sp. nov., isolated from soil of cotton cropping field.</title>
        <authorList>
            <person name="Huang R."/>
            <person name="Yang S."/>
            <person name="Zhen C."/>
            <person name="Liu W."/>
        </authorList>
    </citation>
    <scope>NUCLEOTIDE SEQUENCE [LARGE SCALE GENOMIC DNA]</scope>
    <source>
        <strain evidence="3 4">S1-65</strain>
    </source>
</reference>
<dbReference type="RefSeq" id="WP_203165715.1">
    <property type="nucleotide sequence ID" value="NZ_JAEVLS010000001.1"/>
</dbReference>
<evidence type="ECO:0000256" key="1">
    <source>
        <dbReference type="SAM" id="MobiDB-lite"/>
    </source>
</evidence>
<evidence type="ECO:0000313" key="3">
    <source>
        <dbReference type="EMBL" id="MBM0103757.1"/>
    </source>
</evidence>
<keyword evidence="2" id="KW-0812">Transmembrane</keyword>
<feature type="transmembrane region" description="Helical" evidence="2">
    <location>
        <begin position="56"/>
        <end position="77"/>
    </location>
</feature>
<feature type="region of interest" description="Disordered" evidence="1">
    <location>
        <begin position="1"/>
        <end position="20"/>
    </location>
</feature>
<name>A0ABS1WS17_9GAMM</name>
<dbReference type="EMBL" id="JAEVLS010000001">
    <property type="protein sequence ID" value="MBM0103757.1"/>
    <property type="molecule type" value="Genomic_DNA"/>
</dbReference>
<proteinExistence type="predicted"/>
<gene>
    <name evidence="3" type="ORF">JM946_03335</name>
</gene>
<sequence>MSDQRHKDDPLSQMLASLPREVPPERDLWQGIQAEIAKTPIVTDTAPVVHFASTRWFQIAAGLLLVLATSFTTFVVTRQSMEKDAAMQMAQQQQQSQQQVPMAAPPLNAMPASFGPEVLGAEYMKARSDLNQRFEERIKSLSPSTRAKLERNLADLRHAAEEISKTLAENPSDPLLQDLLMSTYQRELQLLADVSEVPLSNPVRTDL</sequence>
<feature type="compositionally biased region" description="Basic and acidic residues" evidence="1">
    <location>
        <begin position="1"/>
        <end position="10"/>
    </location>
</feature>
<evidence type="ECO:0000313" key="4">
    <source>
        <dbReference type="Proteomes" id="UP000661077"/>
    </source>
</evidence>
<keyword evidence="2" id="KW-1133">Transmembrane helix</keyword>
<accession>A0ABS1WS17</accession>
<keyword evidence="2" id="KW-0472">Membrane</keyword>
<dbReference type="Proteomes" id="UP000661077">
    <property type="component" value="Unassembled WGS sequence"/>
</dbReference>
<keyword evidence="4" id="KW-1185">Reference proteome</keyword>
<protein>
    <submittedName>
        <fullName evidence="3">Uncharacterized protein</fullName>
    </submittedName>
</protein>
<comment type="caution">
    <text evidence="3">The sequence shown here is derived from an EMBL/GenBank/DDBJ whole genome shotgun (WGS) entry which is preliminary data.</text>
</comment>
<organism evidence="3 4">
    <name type="scientific">Steroidobacter gossypii</name>
    <dbReference type="NCBI Taxonomy" id="2805490"/>
    <lineage>
        <taxon>Bacteria</taxon>
        <taxon>Pseudomonadati</taxon>
        <taxon>Pseudomonadota</taxon>
        <taxon>Gammaproteobacteria</taxon>
        <taxon>Steroidobacterales</taxon>
        <taxon>Steroidobacteraceae</taxon>
        <taxon>Steroidobacter</taxon>
    </lineage>
</organism>